<dbReference type="GO" id="GO:0006879">
    <property type="term" value="P:intracellular iron ion homeostasis"/>
    <property type="evidence" value="ECO:0007669"/>
    <property type="project" value="InterPro"/>
</dbReference>
<evidence type="ECO:0000256" key="3">
    <source>
        <dbReference type="ARBA" id="ARBA00023163"/>
    </source>
</evidence>
<protein>
    <recommendedName>
        <fullName evidence="8">Transcription factor ILR3</fullName>
    </recommendedName>
</protein>
<dbReference type="PANTHER" id="PTHR46133:SF9">
    <property type="entry name" value="TRANSCRIPTION FACTOR BHLH104"/>
    <property type="match status" value="1"/>
</dbReference>
<dbReference type="Gene3D" id="1.20.5.340">
    <property type="match status" value="1"/>
</dbReference>
<keyword evidence="5" id="KW-0175">Coiled coil</keyword>
<dbReference type="SUPFAM" id="SSF47459">
    <property type="entry name" value="HLH, helix-loop-helix DNA-binding domain"/>
    <property type="match status" value="1"/>
</dbReference>
<name>A0AAN8UEM7_9MAGN</name>
<keyword evidence="7" id="KW-1185">Reference proteome</keyword>
<feature type="coiled-coil region" evidence="5">
    <location>
        <begin position="21"/>
        <end position="79"/>
    </location>
</feature>
<reference evidence="6 7" key="1">
    <citation type="submission" date="2023-12" db="EMBL/GenBank/DDBJ databases">
        <title>A high-quality genome assembly for Dillenia turbinata (Dilleniales).</title>
        <authorList>
            <person name="Chanderbali A."/>
        </authorList>
    </citation>
    <scope>NUCLEOTIDE SEQUENCE [LARGE SCALE GENOMIC DNA]</scope>
    <source>
        <strain evidence="6">LSX21</strain>
        <tissue evidence="6">Leaf</tissue>
    </source>
</reference>
<dbReference type="AlphaFoldDB" id="A0AAN8UEM7"/>
<dbReference type="Proteomes" id="UP001370490">
    <property type="component" value="Unassembled WGS sequence"/>
</dbReference>
<evidence type="ECO:0000256" key="4">
    <source>
        <dbReference type="ARBA" id="ARBA00023242"/>
    </source>
</evidence>
<comment type="caution">
    <text evidence="6">The sequence shown here is derived from an EMBL/GenBank/DDBJ whole genome shotgun (WGS) entry which is preliminary data.</text>
</comment>
<evidence type="ECO:0000313" key="7">
    <source>
        <dbReference type="Proteomes" id="UP001370490"/>
    </source>
</evidence>
<dbReference type="GO" id="GO:0005634">
    <property type="term" value="C:nucleus"/>
    <property type="evidence" value="ECO:0007669"/>
    <property type="project" value="UniProtKB-SubCell"/>
</dbReference>
<proteinExistence type="predicted"/>
<keyword evidence="2" id="KW-0805">Transcription regulation</keyword>
<evidence type="ECO:0000256" key="1">
    <source>
        <dbReference type="ARBA" id="ARBA00004123"/>
    </source>
</evidence>
<evidence type="ECO:0000256" key="5">
    <source>
        <dbReference type="SAM" id="Coils"/>
    </source>
</evidence>
<accession>A0AAN8UEM7</accession>
<sequence>MDLSSLLEPGSPAKTDKSAILNDAIRALHHLRTEVKELKEQKEKLQTDIKNLKEEKNELREEKVQLKVEKEKLEQMMKAMLGLPAKFMPAHTAPYLGGASKLMAIPNYDGYPMWQWIPPAVLDTSQDHVLRPPVA</sequence>
<keyword evidence="4" id="KW-0539">Nucleus</keyword>
<dbReference type="InterPro" id="IPR044818">
    <property type="entry name" value="ILR3-like"/>
</dbReference>
<comment type="subcellular location">
    <subcellularLocation>
        <location evidence="1">Nucleus</location>
    </subcellularLocation>
</comment>
<dbReference type="EMBL" id="JBAMMX010000025">
    <property type="protein sequence ID" value="KAK6915353.1"/>
    <property type="molecule type" value="Genomic_DNA"/>
</dbReference>
<evidence type="ECO:0000256" key="2">
    <source>
        <dbReference type="ARBA" id="ARBA00023015"/>
    </source>
</evidence>
<dbReference type="PANTHER" id="PTHR46133">
    <property type="entry name" value="BHLH TRANSCRIPTION FACTOR"/>
    <property type="match status" value="1"/>
</dbReference>
<dbReference type="GO" id="GO:0003700">
    <property type="term" value="F:DNA-binding transcription factor activity"/>
    <property type="evidence" value="ECO:0007669"/>
    <property type="project" value="InterPro"/>
</dbReference>
<evidence type="ECO:0008006" key="8">
    <source>
        <dbReference type="Google" id="ProtNLM"/>
    </source>
</evidence>
<dbReference type="InterPro" id="IPR036638">
    <property type="entry name" value="HLH_DNA-bd_sf"/>
</dbReference>
<keyword evidence="3" id="KW-0804">Transcription</keyword>
<dbReference type="GO" id="GO:0046983">
    <property type="term" value="F:protein dimerization activity"/>
    <property type="evidence" value="ECO:0007669"/>
    <property type="project" value="InterPro"/>
</dbReference>
<evidence type="ECO:0000313" key="6">
    <source>
        <dbReference type="EMBL" id="KAK6915353.1"/>
    </source>
</evidence>
<gene>
    <name evidence="6" type="ORF">RJ641_020470</name>
</gene>
<organism evidence="6 7">
    <name type="scientific">Dillenia turbinata</name>
    <dbReference type="NCBI Taxonomy" id="194707"/>
    <lineage>
        <taxon>Eukaryota</taxon>
        <taxon>Viridiplantae</taxon>
        <taxon>Streptophyta</taxon>
        <taxon>Embryophyta</taxon>
        <taxon>Tracheophyta</taxon>
        <taxon>Spermatophyta</taxon>
        <taxon>Magnoliopsida</taxon>
        <taxon>eudicotyledons</taxon>
        <taxon>Gunneridae</taxon>
        <taxon>Pentapetalae</taxon>
        <taxon>Dilleniales</taxon>
        <taxon>Dilleniaceae</taxon>
        <taxon>Dillenia</taxon>
    </lineage>
</organism>